<feature type="region of interest" description="Disordered" evidence="1">
    <location>
        <begin position="1"/>
        <end position="35"/>
    </location>
</feature>
<comment type="caution">
    <text evidence="2">The sequence shown here is derived from an EMBL/GenBank/DDBJ whole genome shotgun (WGS) entry which is preliminary data.</text>
</comment>
<feature type="compositionally biased region" description="Basic and acidic residues" evidence="1">
    <location>
        <begin position="20"/>
        <end position="31"/>
    </location>
</feature>
<proteinExistence type="predicted"/>
<sequence length="199" mass="21376">MSEPSGPPRDEYPVEQLTDYLDRGRTPRDPQIESSPQAQMVLAALARLRSLSVPLIERDGELSAPLAQGWIATILSRLGTESRAGRMIPLSHPDPAVQLHVTEGAVRGLLRTVGDAVPGVLMISCSLAGEVTVPGALVTVNVAVSVYWRESIPSLIHLLRDALSRSLVDHTELHVAAINITVADAHAIDVHSREARLDG</sequence>
<dbReference type="RefSeq" id="WP_179578263.1">
    <property type="nucleotide sequence ID" value="NZ_JACCFM010000001.1"/>
</dbReference>
<organism evidence="2 3">
    <name type="scientific">Glaciibacter psychrotolerans</name>
    <dbReference type="NCBI Taxonomy" id="670054"/>
    <lineage>
        <taxon>Bacteria</taxon>
        <taxon>Bacillati</taxon>
        <taxon>Actinomycetota</taxon>
        <taxon>Actinomycetes</taxon>
        <taxon>Micrococcales</taxon>
        <taxon>Microbacteriaceae</taxon>
        <taxon>Glaciibacter</taxon>
    </lineage>
</organism>
<dbReference type="EMBL" id="JACCFM010000001">
    <property type="protein sequence ID" value="NYJ19501.1"/>
    <property type="molecule type" value="Genomic_DNA"/>
</dbReference>
<evidence type="ECO:0000256" key="1">
    <source>
        <dbReference type="SAM" id="MobiDB-lite"/>
    </source>
</evidence>
<dbReference type="AlphaFoldDB" id="A0A7Z0EDL2"/>
<gene>
    <name evidence="2" type="ORF">HNR05_001292</name>
</gene>
<evidence type="ECO:0008006" key="4">
    <source>
        <dbReference type="Google" id="ProtNLM"/>
    </source>
</evidence>
<protein>
    <recommendedName>
        <fullName evidence="4">Asp23/Gls24 family envelope stress response protein</fullName>
    </recommendedName>
</protein>
<dbReference type="Proteomes" id="UP000537260">
    <property type="component" value="Unassembled WGS sequence"/>
</dbReference>
<reference evidence="2 3" key="1">
    <citation type="submission" date="2020-07" db="EMBL/GenBank/DDBJ databases">
        <title>Sequencing the genomes of 1000 actinobacteria strains.</title>
        <authorList>
            <person name="Klenk H.-P."/>
        </authorList>
    </citation>
    <scope>NUCLEOTIDE SEQUENCE [LARGE SCALE GENOMIC DNA]</scope>
    <source>
        <strain evidence="2 3">LI1</strain>
    </source>
</reference>
<evidence type="ECO:0000313" key="3">
    <source>
        <dbReference type="Proteomes" id="UP000537260"/>
    </source>
</evidence>
<evidence type="ECO:0000313" key="2">
    <source>
        <dbReference type="EMBL" id="NYJ19501.1"/>
    </source>
</evidence>
<name>A0A7Z0EDL2_9MICO</name>
<keyword evidence="3" id="KW-1185">Reference proteome</keyword>
<accession>A0A7Z0EDL2</accession>